<organism evidence="1 2">
    <name type="scientific">Hypholoma sublateritium (strain FD-334 SS-4)</name>
    <dbReference type="NCBI Taxonomy" id="945553"/>
    <lineage>
        <taxon>Eukaryota</taxon>
        <taxon>Fungi</taxon>
        <taxon>Dikarya</taxon>
        <taxon>Basidiomycota</taxon>
        <taxon>Agaricomycotina</taxon>
        <taxon>Agaricomycetes</taxon>
        <taxon>Agaricomycetidae</taxon>
        <taxon>Agaricales</taxon>
        <taxon>Agaricineae</taxon>
        <taxon>Strophariaceae</taxon>
        <taxon>Hypholoma</taxon>
    </lineage>
</organism>
<dbReference type="EMBL" id="KN817592">
    <property type="protein sequence ID" value="KJA18192.1"/>
    <property type="molecule type" value="Genomic_DNA"/>
</dbReference>
<dbReference type="AlphaFoldDB" id="A0A0D2KUC7"/>
<keyword evidence="2" id="KW-1185">Reference proteome</keyword>
<dbReference type="STRING" id="945553.A0A0D2KUC7"/>
<dbReference type="Proteomes" id="UP000054270">
    <property type="component" value="Unassembled WGS sequence"/>
</dbReference>
<evidence type="ECO:0008006" key="3">
    <source>
        <dbReference type="Google" id="ProtNLM"/>
    </source>
</evidence>
<name>A0A0D2KUC7_HYPSF</name>
<sequence length="307" mass="35154">MDAANSLHDNFEATLPPEIVDHIFRYACVLSTSFCLALSQSSVWTREIAIPYLYSTIVVTKKHTAMLLPAVLRHTPINSPIPNFLPQTHVRSIWLEPMSDKTLHIYRSCDSLCNLALSQDNFNWIVFILYASSLRLSVLPQQTNGRKQDFHLLIITVKSENWSNAVYAKGRKPPPSIFNKITHLRIGQIGSYSTHLDIAHLTRLSHIAIPFHDPQKQVLNDLLGLLDMTSVTVLVVVILTDQLSESEIQESLEWIVEQRRLERTIYGVLSKSEDLRKEWEEEARNGTNIWDRAVRYTESLSIEYASF</sequence>
<dbReference type="OrthoDB" id="2795673at2759"/>
<evidence type="ECO:0000313" key="1">
    <source>
        <dbReference type="EMBL" id="KJA18192.1"/>
    </source>
</evidence>
<gene>
    <name evidence="1" type="ORF">HYPSUDRAFT_145328</name>
</gene>
<dbReference type="OMA" id="HNITHLH"/>
<reference evidence="2" key="1">
    <citation type="submission" date="2014-04" db="EMBL/GenBank/DDBJ databases">
        <title>Evolutionary Origins and Diversification of the Mycorrhizal Mutualists.</title>
        <authorList>
            <consortium name="DOE Joint Genome Institute"/>
            <consortium name="Mycorrhizal Genomics Consortium"/>
            <person name="Kohler A."/>
            <person name="Kuo A."/>
            <person name="Nagy L.G."/>
            <person name="Floudas D."/>
            <person name="Copeland A."/>
            <person name="Barry K.W."/>
            <person name="Cichocki N."/>
            <person name="Veneault-Fourrey C."/>
            <person name="LaButti K."/>
            <person name="Lindquist E.A."/>
            <person name="Lipzen A."/>
            <person name="Lundell T."/>
            <person name="Morin E."/>
            <person name="Murat C."/>
            <person name="Riley R."/>
            <person name="Ohm R."/>
            <person name="Sun H."/>
            <person name="Tunlid A."/>
            <person name="Henrissat B."/>
            <person name="Grigoriev I.V."/>
            <person name="Hibbett D.S."/>
            <person name="Martin F."/>
        </authorList>
    </citation>
    <scope>NUCLEOTIDE SEQUENCE [LARGE SCALE GENOMIC DNA]</scope>
    <source>
        <strain evidence="2">FD-334 SS-4</strain>
    </source>
</reference>
<accession>A0A0D2KUC7</accession>
<protein>
    <recommendedName>
        <fullName evidence="3">F-box domain-containing protein</fullName>
    </recommendedName>
</protein>
<proteinExistence type="predicted"/>
<evidence type="ECO:0000313" key="2">
    <source>
        <dbReference type="Proteomes" id="UP000054270"/>
    </source>
</evidence>